<organism evidence="2">
    <name type="scientific">Timema californicum</name>
    <name type="common">California timema</name>
    <name type="synonym">Walking stick</name>
    <dbReference type="NCBI Taxonomy" id="61474"/>
    <lineage>
        <taxon>Eukaryota</taxon>
        <taxon>Metazoa</taxon>
        <taxon>Ecdysozoa</taxon>
        <taxon>Arthropoda</taxon>
        <taxon>Hexapoda</taxon>
        <taxon>Insecta</taxon>
        <taxon>Pterygota</taxon>
        <taxon>Neoptera</taxon>
        <taxon>Polyneoptera</taxon>
        <taxon>Phasmatodea</taxon>
        <taxon>Timematodea</taxon>
        <taxon>Timematoidea</taxon>
        <taxon>Timematidae</taxon>
        <taxon>Timema</taxon>
    </lineage>
</organism>
<accession>A0A7R9J4V9</accession>
<feature type="compositionally biased region" description="Basic and acidic residues" evidence="1">
    <location>
        <begin position="761"/>
        <end position="774"/>
    </location>
</feature>
<name>A0A7R9J4V9_TIMCA</name>
<feature type="region of interest" description="Disordered" evidence="1">
    <location>
        <begin position="747"/>
        <end position="774"/>
    </location>
</feature>
<feature type="compositionally biased region" description="Basic residues" evidence="1">
    <location>
        <begin position="291"/>
        <end position="301"/>
    </location>
</feature>
<dbReference type="AlphaFoldDB" id="A0A7R9J4V9"/>
<feature type="region of interest" description="Disordered" evidence="1">
    <location>
        <begin position="385"/>
        <end position="461"/>
    </location>
</feature>
<dbReference type="Gene3D" id="1.20.1070.10">
    <property type="entry name" value="Rhodopsin 7-helix transmembrane proteins"/>
    <property type="match status" value="1"/>
</dbReference>
<dbReference type="EMBL" id="OE181184">
    <property type="protein sequence ID" value="CAD7572696.1"/>
    <property type="molecule type" value="Genomic_DNA"/>
</dbReference>
<evidence type="ECO:0000256" key="1">
    <source>
        <dbReference type="SAM" id="MobiDB-lite"/>
    </source>
</evidence>
<gene>
    <name evidence="2" type="ORF">TCMB3V08_LOCUS5340</name>
</gene>
<feature type="region of interest" description="Disordered" evidence="1">
    <location>
        <begin position="290"/>
        <end position="357"/>
    </location>
</feature>
<protein>
    <submittedName>
        <fullName evidence="2">(California timema) hypothetical protein</fullName>
    </submittedName>
</protein>
<feature type="compositionally biased region" description="Basic and acidic residues" evidence="1">
    <location>
        <begin position="410"/>
        <end position="419"/>
    </location>
</feature>
<reference evidence="2" key="1">
    <citation type="submission" date="2020-11" db="EMBL/GenBank/DDBJ databases">
        <authorList>
            <person name="Tran Van P."/>
        </authorList>
    </citation>
    <scope>NUCLEOTIDE SEQUENCE</scope>
</reference>
<sequence>MYKQLELDESRYEILKQHIDYIKMLYTNVSGGPVVRLKPSTTAQEVHPSTNLVADGNSAMAEESERIRDVTCETVGLGDSSCNHSNVYPGEVTITSSGESFRNCPIENVLETTPTEHLNERPQKCSHSNKCSSTDSTESSDDKHEMSKNYPVQGTDEPKEQHPSCDSIQTISNENKDCGVAFLCEGKMSKRKRSFEIEVTNAVPPDTGEVEEEQSTISARSADSQLFSSRFLSPLQSEDERRGKKWASKLLSPLKDVGEYITNISTNRTWTISPRKSSIYGEVKLSDMTKKSSRLRYKRQASSKDRSTQTQTNSKITNDKKYSNNKNTIYNYRESNIGDLTKNKPYKTRLKTKQSTEGIQRKINNRVVKSCDTFCEVVPKKELRTRAMSTSQGQAPSPPTLRRTKNVSDINHRSARGSDDSGTTQVPSSSSSRSKRGPHFNWKSLEINNSKGSKQERNKRTDKVCNKVKLNSSKGLDILECGNSCKQPISNVPNVLVSKQLVVIDKNIANYKQTSCDQKNVEFSKRLINVELSDKEYFKNVDFKTIPFVAGRSTAPSHNLKLNVQQTRHKLKLSKPEGKLSQVSTNVSNESLLPQTCNTPKIIDRRKSHCPLLNRERLLGRKSYCDTPNQEVLVDVCYKHVTNKASFKTIPNKEDQETDDYHKKEDIWIVKQRECVNYERPKKERRTHSCDCSMRNHLRYHKVLEEFQDRGDQNSLGYKFPQKRGPIIPRHKEAPKLAFVNRYIEHSSTTSEKNGVPPPKKSGDKCLKEKDRGANYPEDAKSLGVLLQDLYEDFSRLHLKYESLQADSPEEDGNMLEELWRMEEELEAKEEEIGVVTSLFQEVKSLKSQVQALKRRASATSVIASSPHHANSQSASLTRTKRLIQDNAACSSCDLSGIPFNFAFWLGYFNSCINPFIYACTSRELRRAFHGTICGRHRSLRRQPTSLLYRPRAPSVTSNISVNVHQAR</sequence>
<feature type="region of interest" description="Disordered" evidence="1">
    <location>
        <begin position="113"/>
        <end position="167"/>
    </location>
</feature>
<evidence type="ECO:0000313" key="2">
    <source>
        <dbReference type="EMBL" id="CAD7572696.1"/>
    </source>
</evidence>
<feature type="compositionally biased region" description="Polar residues" evidence="1">
    <location>
        <begin position="324"/>
        <end position="334"/>
    </location>
</feature>
<proteinExistence type="predicted"/>
<dbReference type="SUPFAM" id="SSF81321">
    <property type="entry name" value="Family A G protein-coupled receptor-like"/>
    <property type="match status" value="1"/>
</dbReference>